<feature type="non-terminal residue" evidence="2">
    <location>
        <position position="218"/>
    </location>
</feature>
<dbReference type="EMBL" id="ADVL01000383">
    <property type="protein sequence ID" value="EFH11454.1"/>
    <property type="molecule type" value="Genomic_DNA"/>
</dbReference>
<dbReference type="GO" id="GO:0005509">
    <property type="term" value="F:calcium ion binding"/>
    <property type="evidence" value="ECO:0007669"/>
    <property type="project" value="InterPro"/>
</dbReference>
<protein>
    <recommendedName>
        <fullName evidence="4">Cadherin domain-containing protein</fullName>
    </recommendedName>
</protein>
<feature type="compositionally biased region" description="Pro residues" evidence="1">
    <location>
        <begin position="187"/>
        <end position="197"/>
    </location>
</feature>
<proteinExistence type="predicted"/>
<dbReference type="HOGENOM" id="CLU_1269337_0_0_5"/>
<accession>D5RML3</accession>
<reference evidence="2 3" key="1">
    <citation type="submission" date="2010-04" db="EMBL/GenBank/DDBJ databases">
        <authorList>
            <person name="Qin X."/>
            <person name="Bachman B."/>
            <person name="Battles P."/>
            <person name="Bell A."/>
            <person name="Bess C."/>
            <person name="Bickham C."/>
            <person name="Chaboub L."/>
            <person name="Chen D."/>
            <person name="Coyle M."/>
            <person name="Deiros D.R."/>
            <person name="Dinh H."/>
            <person name="Forbes L."/>
            <person name="Fowler G."/>
            <person name="Francisco L."/>
            <person name="Fu Q."/>
            <person name="Gubbala S."/>
            <person name="Hale W."/>
            <person name="Han Y."/>
            <person name="Hemphill L."/>
            <person name="Highlander S.K."/>
            <person name="Hirani K."/>
            <person name="Hogues M."/>
            <person name="Jackson L."/>
            <person name="Jakkamsetti A."/>
            <person name="Javaid M."/>
            <person name="Jiang H."/>
            <person name="Korchina V."/>
            <person name="Kovar C."/>
            <person name="Lara F."/>
            <person name="Lee S."/>
            <person name="Mata R."/>
            <person name="Mathew T."/>
            <person name="Moen C."/>
            <person name="Morales K."/>
            <person name="Munidasa M."/>
            <person name="Nazareth L."/>
            <person name="Ngo R."/>
            <person name="Nguyen L."/>
            <person name="Okwuonu G."/>
            <person name="Ongeri F."/>
            <person name="Patil S."/>
            <person name="Petrosino J."/>
            <person name="Pham C."/>
            <person name="Pham P."/>
            <person name="Pu L.-L."/>
            <person name="Puazo M."/>
            <person name="Raj R."/>
            <person name="Reid J."/>
            <person name="Rouhana J."/>
            <person name="Saada N."/>
            <person name="Shang Y."/>
            <person name="Simmons D."/>
            <person name="Thornton R."/>
            <person name="Warren J."/>
            <person name="Weissenberger G."/>
            <person name="Zhang J."/>
            <person name="Zhang L."/>
            <person name="Zhou C."/>
            <person name="Zhu D."/>
            <person name="Muzny D."/>
            <person name="Worley K."/>
            <person name="Gibbs R."/>
        </authorList>
    </citation>
    <scope>NUCLEOTIDE SEQUENCE [LARGE SCALE GENOMIC DNA]</scope>
    <source>
        <strain evidence="2 3">ATCC 49957</strain>
    </source>
</reference>
<name>D5RML3_9PROT</name>
<evidence type="ECO:0000313" key="3">
    <source>
        <dbReference type="Proteomes" id="UP000005324"/>
    </source>
</evidence>
<sequence>MLSLSAAGTIQDVRLTGTSGAMFDASWNAATGTLRIVPAMRFDFEAYHGSTVTLSFGLQARVNGSWVDSGRSFSVALLNVDDTPPHNLGFATGGFVLESDLGGVIGTLQAFDRDTPRAALTYRVLWPDEAYFEIVNGNVLKLRDGVDLLREGGTVRPVMIEVSDGRQEANFQIDVQVLNTTDLDTIPAPPAILPPGPDTVTTLPPSPPPPSPPPPSPP</sequence>
<dbReference type="Proteomes" id="UP000005324">
    <property type="component" value="Unassembled WGS sequence"/>
</dbReference>
<dbReference type="GO" id="GO:0016020">
    <property type="term" value="C:membrane"/>
    <property type="evidence" value="ECO:0007669"/>
    <property type="project" value="InterPro"/>
</dbReference>
<organism evidence="2 3">
    <name type="scientific">Pseudoroseomonas cervicalis ATCC 49957</name>
    <dbReference type="NCBI Taxonomy" id="525371"/>
    <lineage>
        <taxon>Bacteria</taxon>
        <taxon>Pseudomonadati</taxon>
        <taxon>Pseudomonadota</taxon>
        <taxon>Alphaproteobacteria</taxon>
        <taxon>Acetobacterales</taxon>
        <taxon>Roseomonadaceae</taxon>
        <taxon>Roseomonas</taxon>
    </lineage>
</organism>
<evidence type="ECO:0000256" key="1">
    <source>
        <dbReference type="SAM" id="MobiDB-lite"/>
    </source>
</evidence>
<dbReference type="AlphaFoldDB" id="D5RML3"/>
<evidence type="ECO:0000313" key="2">
    <source>
        <dbReference type="EMBL" id="EFH11454.1"/>
    </source>
</evidence>
<dbReference type="InterPro" id="IPR015919">
    <property type="entry name" value="Cadherin-like_sf"/>
</dbReference>
<keyword evidence="3" id="KW-1185">Reference proteome</keyword>
<feature type="compositionally biased region" description="Pro residues" evidence="1">
    <location>
        <begin position="204"/>
        <end position="218"/>
    </location>
</feature>
<evidence type="ECO:0008006" key="4">
    <source>
        <dbReference type="Google" id="ProtNLM"/>
    </source>
</evidence>
<comment type="caution">
    <text evidence="2">The sequence shown here is derived from an EMBL/GenBank/DDBJ whole genome shotgun (WGS) entry which is preliminary data.</text>
</comment>
<feature type="region of interest" description="Disordered" evidence="1">
    <location>
        <begin position="186"/>
        <end position="218"/>
    </location>
</feature>
<dbReference type="SUPFAM" id="SSF49313">
    <property type="entry name" value="Cadherin-like"/>
    <property type="match status" value="1"/>
</dbReference>
<gene>
    <name evidence="2" type="ORF">HMPREF0731_2324</name>
</gene>